<organism evidence="1 2">
    <name type="scientific">Iodobacter arcticus</name>
    <dbReference type="NCBI Taxonomy" id="590593"/>
    <lineage>
        <taxon>Bacteria</taxon>
        <taxon>Pseudomonadati</taxon>
        <taxon>Pseudomonadota</taxon>
        <taxon>Betaproteobacteria</taxon>
        <taxon>Neisseriales</taxon>
        <taxon>Chitinibacteraceae</taxon>
        <taxon>Iodobacter</taxon>
    </lineage>
</organism>
<sequence length="332" mass="34951">MPILSSEIKWMKSLTVSDDSSNGGRLSKNEIPDGVKNNIFPDVPQAERTTGSTRYRKVFIKFANPDNLLAIAPKLFVETNTAAQDMVAIFPGSLTDTQATLTGSERLYGAARLQTAINAGSSVLEVNTEGASFNLFRSGDLIRISNKATVDDVAGFEEFATLAAAPSYTGDLAQLTLTSALANSFPATSTKVASCYQPGDLKASSTMPVLTSVAGTFNSALYPIIVDHIGGITQNWLLTFTSASSFNVTGDTLGSIGGGSISVNFTPLNSDFARPFFTLDFHAFGGTFVSGNTLSFTTQPAAIALWYKRVVPAGAASYSGNQVIIGVDCESA</sequence>
<dbReference type="RefSeq" id="WP_380189821.1">
    <property type="nucleotide sequence ID" value="NZ_JBHTBQ010000044.1"/>
</dbReference>
<evidence type="ECO:0000313" key="1">
    <source>
        <dbReference type="EMBL" id="MFC7422052.1"/>
    </source>
</evidence>
<evidence type="ECO:0000313" key="2">
    <source>
        <dbReference type="Proteomes" id="UP001596473"/>
    </source>
</evidence>
<keyword evidence="2" id="KW-1185">Reference proteome</keyword>
<dbReference type="EMBL" id="JBHTBQ010000044">
    <property type="protein sequence ID" value="MFC7422052.1"/>
    <property type="molecule type" value="Genomic_DNA"/>
</dbReference>
<reference evidence="2" key="1">
    <citation type="journal article" date="2019" name="Int. J. Syst. Evol. Microbiol.">
        <title>The Global Catalogue of Microorganisms (GCM) 10K type strain sequencing project: providing services to taxonomists for standard genome sequencing and annotation.</title>
        <authorList>
            <consortium name="The Broad Institute Genomics Platform"/>
            <consortium name="The Broad Institute Genome Sequencing Center for Infectious Disease"/>
            <person name="Wu L."/>
            <person name="Ma J."/>
        </authorList>
    </citation>
    <scope>NUCLEOTIDE SEQUENCE [LARGE SCALE GENOMIC DNA]</scope>
    <source>
        <strain evidence="2">CCUG 62945</strain>
    </source>
</reference>
<gene>
    <name evidence="1" type="ORF">ACFQNF_19520</name>
</gene>
<accession>A0ABW2R2B2</accession>
<protein>
    <submittedName>
        <fullName evidence="1">Uncharacterized protein</fullName>
    </submittedName>
</protein>
<proteinExistence type="predicted"/>
<dbReference type="Proteomes" id="UP001596473">
    <property type="component" value="Unassembled WGS sequence"/>
</dbReference>
<comment type="caution">
    <text evidence="1">The sequence shown here is derived from an EMBL/GenBank/DDBJ whole genome shotgun (WGS) entry which is preliminary data.</text>
</comment>
<name>A0ABW2R2B2_9NEIS</name>